<dbReference type="GeneID" id="5601957"/>
<name>A6MAH6_9CAUD</name>
<evidence type="ECO:0000256" key="1">
    <source>
        <dbReference type="SAM" id="Phobius"/>
    </source>
</evidence>
<evidence type="ECO:0000313" key="3">
    <source>
        <dbReference type="Proteomes" id="UP000000714"/>
    </source>
</evidence>
<dbReference type="EMBL" id="DQ535032">
    <property type="protein sequence ID" value="ABG21654.1"/>
    <property type="molecule type" value="Genomic_DNA"/>
</dbReference>
<gene>
    <name evidence="2" type="ORF">KSY1p111</name>
</gene>
<keyword evidence="1" id="KW-0472">Membrane</keyword>
<accession>A6MAH6</accession>
<keyword evidence="1" id="KW-1133">Transmembrane helix</keyword>
<protein>
    <submittedName>
        <fullName evidence="2">Gp111</fullName>
    </submittedName>
</protein>
<dbReference type="RefSeq" id="YP_001469110.1">
    <property type="nucleotide sequence ID" value="NC_009817.1"/>
</dbReference>
<reference evidence="2 3" key="1">
    <citation type="journal article" date="2007" name="Virology">
        <title>KSY1, a lactococcal phage with a T7-like transcription.</title>
        <authorList>
            <person name="Chopin A."/>
            <person name="Deveau H."/>
            <person name="Ehrlich S.D."/>
            <person name="Moineau S."/>
            <person name="Chopin M.C."/>
        </authorList>
    </citation>
    <scope>NUCLEOTIDE SEQUENCE</scope>
</reference>
<dbReference type="Proteomes" id="UP000000714">
    <property type="component" value="Segment"/>
</dbReference>
<feature type="transmembrane region" description="Helical" evidence="1">
    <location>
        <begin position="6"/>
        <end position="24"/>
    </location>
</feature>
<evidence type="ECO:0000313" key="2">
    <source>
        <dbReference type="EMBL" id="ABG21654.1"/>
    </source>
</evidence>
<dbReference type="KEGG" id="vg:5601957"/>
<sequence length="59" mass="6706">MVILVSWLIIIVVAGIVWGGFVYSHSKIVHHKNLKLKNKLAHVETELANLKSKIDWSNN</sequence>
<proteinExistence type="predicted"/>
<organism evidence="2 3">
    <name type="scientific">Lactococcus phage KSY1</name>
    <dbReference type="NCBI Taxonomy" id="2913972"/>
    <lineage>
        <taxon>Viruses</taxon>
        <taxon>Duplodnaviria</taxon>
        <taxon>Heunggongvirae</taxon>
        <taxon>Uroviricota</taxon>
        <taxon>Caudoviricetes</taxon>
        <taxon>Chopinvirus</taxon>
        <taxon>Chopinvirus KSY1</taxon>
    </lineage>
</organism>
<keyword evidence="1" id="KW-0812">Transmembrane</keyword>
<keyword evidence="3" id="KW-1185">Reference proteome</keyword>